<accession>A0A426Y315</accession>
<comment type="caution">
    <text evidence="2">The sequence shown here is derived from an EMBL/GenBank/DDBJ whole genome shotgun (WGS) entry which is preliminary data.</text>
</comment>
<evidence type="ECO:0000256" key="1">
    <source>
        <dbReference type="SAM" id="MobiDB-lite"/>
    </source>
</evidence>
<sequence>MRWDLAGSSLGDSPKESGSSLGTRREITRKKTGGLSARLPEVTRVCGKAKASSARCSTSGRVYTYRQRSKALSLVLRPSEDVDNNMAEYLLQALLQMEI</sequence>
<reference evidence="2 3" key="1">
    <citation type="journal article" date="2014" name="Agronomy (Basel)">
        <title>A Draft Genome Sequence for Ensete ventricosum, the Drought-Tolerant Tree Against Hunger.</title>
        <authorList>
            <person name="Harrison J."/>
            <person name="Moore K.A."/>
            <person name="Paszkiewicz K."/>
            <person name="Jones T."/>
            <person name="Grant M."/>
            <person name="Ambacheew D."/>
            <person name="Muzemil S."/>
            <person name="Studholme D.J."/>
        </authorList>
    </citation>
    <scope>NUCLEOTIDE SEQUENCE [LARGE SCALE GENOMIC DNA]</scope>
</reference>
<organism evidence="2 3">
    <name type="scientific">Ensete ventricosum</name>
    <name type="common">Abyssinian banana</name>
    <name type="synonym">Musa ensete</name>
    <dbReference type="NCBI Taxonomy" id="4639"/>
    <lineage>
        <taxon>Eukaryota</taxon>
        <taxon>Viridiplantae</taxon>
        <taxon>Streptophyta</taxon>
        <taxon>Embryophyta</taxon>
        <taxon>Tracheophyta</taxon>
        <taxon>Spermatophyta</taxon>
        <taxon>Magnoliopsida</taxon>
        <taxon>Liliopsida</taxon>
        <taxon>Zingiberales</taxon>
        <taxon>Musaceae</taxon>
        <taxon>Ensete</taxon>
    </lineage>
</organism>
<proteinExistence type="predicted"/>
<dbReference type="Proteomes" id="UP000287651">
    <property type="component" value="Unassembled WGS sequence"/>
</dbReference>
<gene>
    <name evidence="2" type="ORF">B296_00015115</name>
</gene>
<dbReference type="AlphaFoldDB" id="A0A426Y315"/>
<protein>
    <submittedName>
        <fullName evidence="2">Uncharacterized protein</fullName>
    </submittedName>
</protein>
<evidence type="ECO:0000313" key="3">
    <source>
        <dbReference type="Proteomes" id="UP000287651"/>
    </source>
</evidence>
<name>A0A426Y315_ENSVE</name>
<evidence type="ECO:0000313" key="2">
    <source>
        <dbReference type="EMBL" id="RRT46000.1"/>
    </source>
</evidence>
<feature type="region of interest" description="Disordered" evidence="1">
    <location>
        <begin position="1"/>
        <end position="34"/>
    </location>
</feature>
<dbReference type="EMBL" id="AMZH03015469">
    <property type="protein sequence ID" value="RRT46000.1"/>
    <property type="molecule type" value="Genomic_DNA"/>
</dbReference>